<dbReference type="AlphaFoldDB" id="A0A5J4WS88"/>
<accession>A0A5J4WS88</accession>
<sequence length="100" mass="11660">MVTRQTKFLKSTIEYVSHLLAFRQDGAVCAIKNDASICRYIKGRPKPPQITFRYALVGLYFSSYRLSFECQIYYIDRPVYWFTCTGELCDAASRTMFSQI</sequence>
<comment type="caution">
    <text evidence="1">The sequence shown here is derived from an EMBL/GenBank/DDBJ whole genome shotgun (WGS) entry which is preliminary data.</text>
</comment>
<proteinExistence type="predicted"/>
<evidence type="ECO:0000313" key="2">
    <source>
        <dbReference type="Proteomes" id="UP000324800"/>
    </source>
</evidence>
<reference evidence="1 2" key="1">
    <citation type="submission" date="2019-03" db="EMBL/GenBank/DDBJ databases">
        <title>Single cell metagenomics reveals metabolic interactions within the superorganism composed of flagellate Streblomastix strix and complex community of Bacteroidetes bacteria on its surface.</title>
        <authorList>
            <person name="Treitli S.C."/>
            <person name="Kolisko M."/>
            <person name="Husnik F."/>
            <person name="Keeling P."/>
            <person name="Hampl V."/>
        </authorList>
    </citation>
    <scope>NUCLEOTIDE SEQUENCE [LARGE SCALE GENOMIC DNA]</scope>
    <source>
        <strain evidence="1">ST1C</strain>
    </source>
</reference>
<protein>
    <submittedName>
        <fullName evidence="1">Uncharacterized protein</fullName>
    </submittedName>
</protein>
<evidence type="ECO:0000313" key="1">
    <source>
        <dbReference type="EMBL" id="KAA6397788.1"/>
    </source>
</evidence>
<dbReference type="Proteomes" id="UP000324800">
    <property type="component" value="Unassembled WGS sequence"/>
</dbReference>
<organism evidence="1 2">
    <name type="scientific">Streblomastix strix</name>
    <dbReference type="NCBI Taxonomy" id="222440"/>
    <lineage>
        <taxon>Eukaryota</taxon>
        <taxon>Metamonada</taxon>
        <taxon>Preaxostyla</taxon>
        <taxon>Oxymonadida</taxon>
        <taxon>Streblomastigidae</taxon>
        <taxon>Streblomastix</taxon>
    </lineage>
</organism>
<name>A0A5J4WS88_9EUKA</name>
<gene>
    <name evidence="1" type="ORF">EZS28_006681</name>
</gene>
<dbReference type="EMBL" id="SNRW01001103">
    <property type="protein sequence ID" value="KAA6397788.1"/>
    <property type="molecule type" value="Genomic_DNA"/>
</dbReference>